<evidence type="ECO:0000313" key="1">
    <source>
        <dbReference type="EMBL" id="OUJ13811.1"/>
    </source>
</evidence>
<gene>
    <name evidence="1" type="ORF">HK26_03945</name>
</gene>
<dbReference type="Proteomes" id="UP000194931">
    <property type="component" value="Unassembled WGS sequence"/>
</dbReference>
<accession>A0A252BYE0</accession>
<organism evidence="1 2">
    <name type="scientific">Acetobacter okinawensis</name>
    <dbReference type="NCBI Taxonomy" id="1076594"/>
    <lineage>
        <taxon>Bacteria</taxon>
        <taxon>Pseudomonadati</taxon>
        <taxon>Pseudomonadota</taxon>
        <taxon>Alphaproteobacteria</taxon>
        <taxon>Acetobacterales</taxon>
        <taxon>Acetobacteraceae</taxon>
        <taxon>Acetobacter</taxon>
    </lineage>
</organism>
<name>A0A252BYE0_9PROT</name>
<protein>
    <submittedName>
        <fullName evidence="1">Uncharacterized protein</fullName>
    </submittedName>
</protein>
<proteinExistence type="predicted"/>
<sequence length="217" mass="22895">MTDQTALDAVKAAYPSQYYGTIVDGKIQSFMDVWNGLDIAGAPVNVLTLGAASTMAALTSGQWELAQVPSVSGMLNVFTSGTAIQYGSRFYCDSNSPCSVYDMWGFLSVTGEPSESTLHAITASEYADRQKNPRSQYFDTSTNTLQDYTPAPVAVPLKTQAATAQAWIQQQANLAAAMGEAFTADMKAYVKAVNAIASGADTTSTALPAQPADILTS</sequence>
<dbReference type="AlphaFoldDB" id="A0A252BYE0"/>
<reference evidence="2" key="1">
    <citation type="submission" date="2014-06" db="EMBL/GenBank/DDBJ databases">
        <authorList>
            <person name="Winans N.J."/>
            <person name="Newell P.D."/>
            <person name="Douglas A.E."/>
        </authorList>
    </citation>
    <scope>NUCLEOTIDE SEQUENCE [LARGE SCALE GENOMIC DNA]</scope>
</reference>
<keyword evidence="2" id="KW-1185">Reference proteome</keyword>
<dbReference type="EMBL" id="JOPJ01000002">
    <property type="protein sequence ID" value="OUJ13811.1"/>
    <property type="molecule type" value="Genomic_DNA"/>
</dbReference>
<comment type="caution">
    <text evidence="1">The sequence shown here is derived from an EMBL/GenBank/DDBJ whole genome shotgun (WGS) entry which is preliminary data.</text>
</comment>
<dbReference type="OrthoDB" id="7224341at2"/>
<dbReference type="RefSeq" id="WP_086638053.1">
    <property type="nucleotide sequence ID" value="NZ_JOPJ01000002.1"/>
</dbReference>
<evidence type="ECO:0000313" key="2">
    <source>
        <dbReference type="Proteomes" id="UP000194931"/>
    </source>
</evidence>